<name>A0A6G6W9N1_9ACTN</name>
<dbReference type="AlphaFoldDB" id="A0A6G6W9N1"/>
<dbReference type="InterPro" id="IPR050585">
    <property type="entry name" value="Xaa-Pro_dipeptidyl-ppase/CocE"/>
</dbReference>
<dbReference type="InterPro" id="IPR008979">
    <property type="entry name" value="Galactose-bd-like_sf"/>
</dbReference>
<dbReference type="InterPro" id="IPR000383">
    <property type="entry name" value="Xaa-Pro-like_dom"/>
</dbReference>
<evidence type="ECO:0000313" key="3">
    <source>
        <dbReference type="EMBL" id="QIG41857.1"/>
    </source>
</evidence>
<gene>
    <name evidence="3" type="ORF">G5V58_02845</name>
</gene>
<dbReference type="Pfam" id="PF02129">
    <property type="entry name" value="Peptidase_S15"/>
    <property type="match status" value="1"/>
</dbReference>
<evidence type="ECO:0000256" key="1">
    <source>
        <dbReference type="ARBA" id="ARBA00022801"/>
    </source>
</evidence>
<evidence type="ECO:0000313" key="4">
    <source>
        <dbReference type="Proteomes" id="UP000502996"/>
    </source>
</evidence>
<evidence type="ECO:0000259" key="2">
    <source>
        <dbReference type="SMART" id="SM00939"/>
    </source>
</evidence>
<dbReference type="InterPro" id="IPR005674">
    <property type="entry name" value="CocE/Ser_esterase"/>
</dbReference>
<feature type="domain" description="Xaa-Pro dipeptidyl-peptidase C-terminal" evidence="2">
    <location>
        <begin position="301"/>
        <end position="547"/>
    </location>
</feature>
<dbReference type="PANTHER" id="PTHR43056">
    <property type="entry name" value="PEPTIDASE S9 PROLYL OLIGOPEPTIDASE"/>
    <property type="match status" value="1"/>
</dbReference>
<dbReference type="RefSeq" id="WP_165228582.1">
    <property type="nucleotide sequence ID" value="NZ_CP049257.1"/>
</dbReference>
<dbReference type="InterPro" id="IPR029058">
    <property type="entry name" value="AB_hydrolase_fold"/>
</dbReference>
<proteinExistence type="predicted"/>
<dbReference type="SUPFAM" id="SSF49785">
    <property type="entry name" value="Galactose-binding domain-like"/>
    <property type="match status" value="1"/>
</dbReference>
<sequence>MNNDEDSATTEVAPRLPYDVAVEPHVPVTLADGCRISVKLWLPQGAPGERFPAVLEAIPYRKDDNSLVDDESRYGYLAGHGYVGVRMDLRGSGTSSGVLADEYSAQEHRDVYEVLDWISRQPWCTGAVAMTGISWSGFNSLQVAALHPPALRTVITVCSTDDRYDNDVHYLGGSLLAVYQDVWASNVHLNNSQPPDPALVGDAWRAMWLERLHHNAHHGALWTQHQRRDDYWRHGSVGEDPSAIDVPVLLVGGWQDPYTDAVFRLVEALGPGSRALVGPWAHTWPERPVPGPAIGYLQECVRWLDRWLKNESNGVDDDPRIRFFVQDSVPTDAFTRERAGRWYAAPSTPGVDGALVLHPSPDLALGLRPAAGTVTHSSPLLLGRGSRHYEPMGGLGDLPDTQTRDDADALSFTTPPLDEELVVYGQPVVRLRLASDRPQALVFARLTDVDDGGESFLVTRGNLNLTHRLGHDREVAPVPVGELLDLEIPLKHIAQRFPAGRRLRLSLSTSYWPWLWPSPERATVTLDLAHCELVLPRLDPAVGVPLERPWERPLIAAPPAVRVEAGVPSWTWEEDTRPTVVRRIATAPTTKHYPGGLTTEAEHEIRYLLDPDDPLSAAVETDRRASFAREGWHVQTVQHTQMTCDADSFTFRLQLTATHDGVEVYVEDLVHRIPRDHT</sequence>
<dbReference type="SMART" id="SM00939">
    <property type="entry name" value="PepX_C"/>
    <property type="match status" value="1"/>
</dbReference>
<protein>
    <submittedName>
        <fullName evidence="3">CocE/NonD family hydrolase</fullName>
    </submittedName>
</protein>
<reference evidence="3 4" key="1">
    <citation type="submission" date="2020-02" db="EMBL/GenBank/DDBJ databases">
        <title>Full genome sequence of Nocardioides sp. R-3366.</title>
        <authorList>
            <person name="Im W.-T."/>
        </authorList>
    </citation>
    <scope>NUCLEOTIDE SEQUENCE [LARGE SCALE GENOMIC DNA]</scope>
    <source>
        <strain evidence="3 4">R-3366</strain>
    </source>
</reference>
<dbReference type="PANTHER" id="PTHR43056:SF10">
    <property type="entry name" value="COCE_NOND FAMILY, PUTATIVE (AFU_ORTHOLOGUE AFUA_7G00600)-RELATED"/>
    <property type="match status" value="1"/>
</dbReference>
<keyword evidence="1 3" id="KW-0378">Hydrolase</keyword>
<dbReference type="InterPro" id="IPR013736">
    <property type="entry name" value="Xaa-Pro_dipept_C"/>
</dbReference>
<dbReference type="GO" id="GO:0008239">
    <property type="term" value="F:dipeptidyl-peptidase activity"/>
    <property type="evidence" value="ECO:0007669"/>
    <property type="project" value="InterPro"/>
</dbReference>
<keyword evidence="4" id="KW-1185">Reference proteome</keyword>
<dbReference type="Pfam" id="PF08530">
    <property type="entry name" value="PepX_C"/>
    <property type="match status" value="1"/>
</dbReference>
<dbReference type="EMBL" id="CP049257">
    <property type="protein sequence ID" value="QIG41857.1"/>
    <property type="molecule type" value="Genomic_DNA"/>
</dbReference>
<dbReference type="SUPFAM" id="SSF53474">
    <property type="entry name" value="alpha/beta-Hydrolases"/>
    <property type="match status" value="1"/>
</dbReference>
<dbReference type="KEGG" id="nano:G5V58_02845"/>
<dbReference type="Proteomes" id="UP000502996">
    <property type="component" value="Chromosome"/>
</dbReference>
<dbReference type="NCBIfam" id="TIGR00976">
    <property type="entry name" value="CocE_NonD"/>
    <property type="match status" value="1"/>
</dbReference>
<dbReference type="Gene3D" id="3.40.50.1820">
    <property type="entry name" value="alpha/beta hydrolase"/>
    <property type="match status" value="2"/>
</dbReference>
<dbReference type="Gene3D" id="2.60.120.260">
    <property type="entry name" value="Galactose-binding domain-like"/>
    <property type="match status" value="1"/>
</dbReference>
<organism evidence="3 4">
    <name type="scientific">Nocardioides anomalus</name>
    <dbReference type="NCBI Taxonomy" id="2712223"/>
    <lineage>
        <taxon>Bacteria</taxon>
        <taxon>Bacillati</taxon>
        <taxon>Actinomycetota</taxon>
        <taxon>Actinomycetes</taxon>
        <taxon>Propionibacteriales</taxon>
        <taxon>Nocardioidaceae</taxon>
        <taxon>Nocardioides</taxon>
    </lineage>
</organism>
<accession>A0A6G6W9N1</accession>